<dbReference type="VEuPathDB" id="FungiDB:ASPVEDRAFT_120582"/>
<dbReference type="Proteomes" id="UP000184073">
    <property type="component" value="Unassembled WGS sequence"/>
</dbReference>
<dbReference type="EMBL" id="KV878125">
    <property type="protein sequence ID" value="OJI96129.1"/>
    <property type="molecule type" value="Genomic_DNA"/>
</dbReference>
<protein>
    <submittedName>
        <fullName evidence="1">Uncharacterized protein</fullName>
    </submittedName>
</protein>
<organism evidence="1 2">
    <name type="scientific">Aspergillus versicolor CBS 583.65</name>
    <dbReference type="NCBI Taxonomy" id="1036611"/>
    <lineage>
        <taxon>Eukaryota</taxon>
        <taxon>Fungi</taxon>
        <taxon>Dikarya</taxon>
        <taxon>Ascomycota</taxon>
        <taxon>Pezizomycotina</taxon>
        <taxon>Eurotiomycetes</taxon>
        <taxon>Eurotiomycetidae</taxon>
        <taxon>Eurotiales</taxon>
        <taxon>Aspergillaceae</taxon>
        <taxon>Aspergillus</taxon>
        <taxon>Aspergillus subgen. Nidulantes</taxon>
    </lineage>
</organism>
<sequence>MPTILWHVGTASVVGFNDALMAARATTIVKEQIQADKLPPHPFPLPSLRDPKVSLDELMAVFDLQHLAECLEYKQCHKTDWATDNDLTVDAIWRERFRQSLYRVFLAAAALTGAYQEPFLKQTDDCPKSFVKGYKDELIEDPDVQNFAEVLTPQDFRYLLQFPVYNFQDYERHDDTYGRLAEFLFQLSQERACHEGMEDNALDRLLSDHSPEARVLFHETSQLLVAFECLQENTVRSELGHDAMGGTGRKALIVSLGSFFPVEFDLPLCSANVDPTGLAYKNITVDKPPEVHYLGPLDILLDLVFRESGQPNYYDTTCPAPAPPLQFFEYMYRKYLGLRFSKSAFEESKYAPYPRWVADANVFFDSFRMWSDSFDGALVADTPLPAFYRR</sequence>
<gene>
    <name evidence="1" type="ORF">ASPVEDRAFT_120582</name>
</gene>
<dbReference type="STRING" id="1036611.A0A1L9P3N3"/>
<proteinExistence type="predicted"/>
<dbReference type="GeneID" id="63721316"/>
<dbReference type="AlphaFoldDB" id="A0A1L9P3N3"/>
<evidence type="ECO:0000313" key="1">
    <source>
        <dbReference type="EMBL" id="OJI96129.1"/>
    </source>
</evidence>
<dbReference type="OrthoDB" id="5280464at2759"/>
<reference evidence="2" key="1">
    <citation type="journal article" date="2017" name="Genome Biol.">
        <title>Comparative genomics reveals high biological diversity and specific adaptations in the industrially and medically important fungal genus Aspergillus.</title>
        <authorList>
            <person name="de Vries R.P."/>
            <person name="Riley R."/>
            <person name="Wiebenga A."/>
            <person name="Aguilar-Osorio G."/>
            <person name="Amillis S."/>
            <person name="Uchima C.A."/>
            <person name="Anderluh G."/>
            <person name="Asadollahi M."/>
            <person name="Askin M."/>
            <person name="Barry K."/>
            <person name="Battaglia E."/>
            <person name="Bayram O."/>
            <person name="Benocci T."/>
            <person name="Braus-Stromeyer S.A."/>
            <person name="Caldana C."/>
            <person name="Canovas D."/>
            <person name="Cerqueira G.C."/>
            <person name="Chen F."/>
            <person name="Chen W."/>
            <person name="Choi C."/>
            <person name="Clum A."/>
            <person name="Dos Santos R.A."/>
            <person name="Damasio A.R."/>
            <person name="Diallinas G."/>
            <person name="Emri T."/>
            <person name="Fekete E."/>
            <person name="Flipphi M."/>
            <person name="Freyberg S."/>
            <person name="Gallo A."/>
            <person name="Gournas C."/>
            <person name="Habgood R."/>
            <person name="Hainaut M."/>
            <person name="Harispe M.L."/>
            <person name="Henrissat B."/>
            <person name="Hilden K.S."/>
            <person name="Hope R."/>
            <person name="Hossain A."/>
            <person name="Karabika E."/>
            <person name="Karaffa L."/>
            <person name="Karanyi Z."/>
            <person name="Krasevec N."/>
            <person name="Kuo A."/>
            <person name="Kusch H."/>
            <person name="LaButti K."/>
            <person name="Lagendijk E.L."/>
            <person name="Lapidus A."/>
            <person name="Levasseur A."/>
            <person name="Lindquist E."/>
            <person name="Lipzen A."/>
            <person name="Logrieco A.F."/>
            <person name="MacCabe A."/>
            <person name="Maekelae M.R."/>
            <person name="Malavazi I."/>
            <person name="Melin P."/>
            <person name="Meyer V."/>
            <person name="Mielnichuk N."/>
            <person name="Miskei M."/>
            <person name="Molnar A.P."/>
            <person name="Mule G."/>
            <person name="Ngan C.Y."/>
            <person name="Orejas M."/>
            <person name="Orosz E."/>
            <person name="Ouedraogo J.P."/>
            <person name="Overkamp K.M."/>
            <person name="Park H.-S."/>
            <person name="Perrone G."/>
            <person name="Piumi F."/>
            <person name="Punt P.J."/>
            <person name="Ram A.F."/>
            <person name="Ramon A."/>
            <person name="Rauscher S."/>
            <person name="Record E."/>
            <person name="Riano-Pachon D.M."/>
            <person name="Robert V."/>
            <person name="Roehrig J."/>
            <person name="Ruller R."/>
            <person name="Salamov A."/>
            <person name="Salih N.S."/>
            <person name="Samson R.A."/>
            <person name="Sandor E."/>
            <person name="Sanguinetti M."/>
            <person name="Schuetze T."/>
            <person name="Sepcic K."/>
            <person name="Shelest E."/>
            <person name="Sherlock G."/>
            <person name="Sophianopoulou V."/>
            <person name="Squina F.M."/>
            <person name="Sun H."/>
            <person name="Susca A."/>
            <person name="Todd R.B."/>
            <person name="Tsang A."/>
            <person name="Unkles S.E."/>
            <person name="van de Wiele N."/>
            <person name="van Rossen-Uffink D."/>
            <person name="Oliveira J.V."/>
            <person name="Vesth T.C."/>
            <person name="Visser J."/>
            <person name="Yu J.-H."/>
            <person name="Zhou M."/>
            <person name="Andersen M.R."/>
            <person name="Archer D.B."/>
            <person name="Baker S.E."/>
            <person name="Benoit I."/>
            <person name="Brakhage A.A."/>
            <person name="Braus G.H."/>
            <person name="Fischer R."/>
            <person name="Frisvad J.C."/>
            <person name="Goldman G.H."/>
            <person name="Houbraken J."/>
            <person name="Oakley B."/>
            <person name="Pocsi I."/>
            <person name="Scazzocchio C."/>
            <person name="Seiboth B."/>
            <person name="vanKuyk P.A."/>
            <person name="Wortman J."/>
            <person name="Dyer P.S."/>
            <person name="Grigoriev I.V."/>
        </authorList>
    </citation>
    <scope>NUCLEOTIDE SEQUENCE [LARGE SCALE GENOMIC DNA]</scope>
    <source>
        <strain evidence="2">CBS 583.65</strain>
    </source>
</reference>
<evidence type="ECO:0000313" key="2">
    <source>
        <dbReference type="Proteomes" id="UP000184073"/>
    </source>
</evidence>
<name>A0A1L9P3N3_ASPVE</name>
<dbReference type="RefSeq" id="XP_040661892.1">
    <property type="nucleotide sequence ID" value="XM_040805805.1"/>
</dbReference>
<keyword evidence="2" id="KW-1185">Reference proteome</keyword>
<accession>A0A1L9P3N3</accession>